<keyword evidence="1" id="KW-0812">Transmembrane</keyword>
<proteinExistence type="predicted"/>
<accession>A0A6J6HAE2</accession>
<reference evidence="2" key="1">
    <citation type="submission" date="2020-05" db="EMBL/GenBank/DDBJ databases">
        <authorList>
            <person name="Chiriac C."/>
            <person name="Salcher M."/>
            <person name="Ghai R."/>
            <person name="Kavagutti S V."/>
        </authorList>
    </citation>
    <scope>NUCLEOTIDE SEQUENCE</scope>
</reference>
<organism evidence="2">
    <name type="scientific">freshwater metagenome</name>
    <dbReference type="NCBI Taxonomy" id="449393"/>
    <lineage>
        <taxon>unclassified sequences</taxon>
        <taxon>metagenomes</taxon>
        <taxon>ecological metagenomes</taxon>
    </lineage>
</organism>
<gene>
    <name evidence="2" type="ORF">UFOPK1835_00912</name>
</gene>
<dbReference type="EMBL" id="CAEZUP010000031">
    <property type="protein sequence ID" value="CAB4608285.1"/>
    <property type="molecule type" value="Genomic_DNA"/>
</dbReference>
<name>A0A6J6HAE2_9ZZZZ</name>
<keyword evidence="1" id="KW-1133">Transmembrane helix</keyword>
<dbReference type="PANTHER" id="PTHR35007:SF4">
    <property type="entry name" value="CONSERVED TRANSMEMBRANE PROTEIN-RELATED"/>
    <property type="match status" value="1"/>
</dbReference>
<keyword evidence="1" id="KW-0472">Membrane</keyword>
<feature type="transmembrane region" description="Helical" evidence="1">
    <location>
        <begin position="235"/>
        <end position="257"/>
    </location>
</feature>
<sequence>MIAILVAVGAAYGTHLLYTALTLGWNGARPGPHFVVPIRSARHELRDHLAQSGLGTTRPVEILAALTIAWFLGAVVCFALFGTAVAAAVGGTMAATTPIAAIRQRRQKRLAIARGSWPRMIEELRLLTASAGRSLPQALLEVGLGGPPEFRDAFASAQREWTLTTDFPRTLLVLRDAMADPTCDAICETLLIAHEVGGSGVEHRLAELAMDRREDAKYRNDVNARQSGVRFARRFVLLVPLGMAAAGLSVGTGRSAYQSPLGQAAVLTALAMIAVCWIWAGRMLQLPGEERVFVQ</sequence>
<dbReference type="AlphaFoldDB" id="A0A6J6HAE2"/>
<dbReference type="PANTHER" id="PTHR35007">
    <property type="entry name" value="INTEGRAL MEMBRANE PROTEIN-RELATED"/>
    <property type="match status" value="1"/>
</dbReference>
<feature type="transmembrane region" description="Helical" evidence="1">
    <location>
        <begin position="263"/>
        <end position="281"/>
    </location>
</feature>
<evidence type="ECO:0000256" key="1">
    <source>
        <dbReference type="SAM" id="Phobius"/>
    </source>
</evidence>
<feature type="transmembrane region" description="Helical" evidence="1">
    <location>
        <begin position="68"/>
        <end position="101"/>
    </location>
</feature>
<protein>
    <submittedName>
        <fullName evidence="2">Unannotated protein</fullName>
    </submittedName>
</protein>
<evidence type="ECO:0000313" key="2">
    <source>
        <dbReference type="EMBL" id="CAB4608285.1"/>
    </source>
</evidence>